<feature type="compositionally biased region" description="Polar residues" evidence="1">
    <location>
        <begin position="40"/>
        <end position="51"/>
    </location>
</feature>
<gene>
    <name evidence="2" type="ORF">RM704_24710</name>
</gene>
<evidence type="ECO:0000313" key="2">
    <source>
        <dbReference type="EMBL" id="MDT0570620.1"/>
    </source>
</evidence>
<evidence type="ECO:0000313" key="3">
    <source>
        <dbReference type="Proteomes" id="UP001180737"/>
    </source>
</evidence>
<proteinExistence type="predicted"/>
<evidence type="ECO:0000256" key="1">
    <source>
        <dbReference type="SAM" id="MobiDB-lite"/>
    </source>
</evidence>
<dbReference type="RefSeq" id="WP_157856732.1">
    <property type="nucleotide sequence ID" value="NZ_JAVRFJ010000022.1"/>
</dbReference>
<sequence length="51" mass="5679">MANRSATHTGCMAEHSNGSGDKQDMHRNDTDDNVAPWNSDEITSWRTRNGC</sequence>
<comment type="caution">
    <text evidence="2">The sequence shown here is derived from an EMBL/GenBank/DDBJ whole genome shotgun (WGS) entry which is preliminary data.</text>
</comment>
<accession>A0ABU2Z210</accession>
<dbReference type="Proteomes" id="UP001180737">
    <property type="component" value="Unassembled WGS sequence"/>
</dbReference>
<organism evidence="2 3">
    <name type="scientific">Streptomyces gottesmaniae</name>
    <dbReference type="NCBI Taxonomy" id="3075518"/>
    <lineage>
        <taxon>Bacteria</taxon>
        <taxon>Bacillati</taxon>
        <taxon>Actinomycetota</taxon>
        <taxon>Actinomycetes</taxon>
        <taxon>Kitasatosporales</taxon>
        <taxon>Streptomycetaceae</taxon>
        <taxon>Streptomyces</taxon>
    </lineage>
</organism>
<reference evidence="2" key="1">
    <citation type="submission" date="2024-05" db="EMBL/GenBank/DDBJ databases">
        <title>30 novel species of actinomycetes from the DSMZ collection.</title>
        <authorList>
            <person name="Nouioui I."/>
        </authorList>
    </citation>
    <scope>NUCLEOTIDE SEQUENCE</scope>
    <source>
        <strain evidence="2">DSM 3412</strain>
    </source>
</reference>
<feature type="region of interest" description="Disordered" evidence="1">
    <location>
        <begin position="1"/>
        <end position="51"/>
    </location>
</feature>
<dbReference type="EMBL" id="JAVRFJ010000022">
    <property type="protein sequence ID" value="MDT0570620.1"/>
    <property type="molecule type" value="Genomic_DNA"/>
</dbReference>
<feature type="compositionally biased region" description="Basic and acidic residues" evidence="1">
    <location>
        <begin position="21"/>
        <end position="30"/>
    </location>
</feature>
<keyword evidence="3" id="KW-1185">Reference proteome</keyword>
<protein>
    <submittedName>
        <fullName evidence="2">Uncharacterized protein</fullName>
    </submittedName>
</protein>
<name>A0ABU2Z210_9ACTN</name>